<protein>
    <submittedName>
        <fullName evidence="2">Glutathione S-transferase</fullName>
    </submittedName>
</protein>
<gene>
    <name evidence="2" type="ORF">GR303_05560</name>
</gene>
<feature type="domain" description="GST N-terminal" evidence="1">
    <location>
        <begin position="1"/>
        <end position="83"/>
    </location>
</feature>
<dbReference type="RefSeq" id="WP_161721005.1">
    <property type="nucleotide sequence ID" value="NZ_JAAAXI010000001.1"/>
</dbReference>
<reference evidence="2 3" key="1">
    <citation type="submission" date="2020-01" db="EMBL/GenBank/DDBJ databases">
        <title>Microvirga sp. nov., an arsenate reduction bacterium isolated from Tibet hotspring sediments.</title>
        <authorList>
            <person name="Yuan C.-G."/>
        </authorList>
    </citation>
    <scope>NUCLEOTIDE SEQUENCE [LARGE SCALE GENOMIC DNA]</scope>
    <source>
        <strain evidence="2 3">SYSU G3D203</strain>
    </source>
</reference>
<comment type="caution">
    <text evidence="2">The sequence shown here is derived from an EMBL/GenBank/DDBJ whole genome shotgun (WGS) entry which is preliminary data.</text>
</comment>
<evidence type="ECO:0000313" key="2">
    <source>
        <dbReference type="EMBL" id="NBJ23821.1"/>
    </source>
</evidence>
<keyword evidence="3" id="KW-1185">Reference proteome</keyword>
<dbReference type="InterPro" id="IPR036249">
    <property type="entry name" value="Thioredoxin-like_sf"/>
</dbReference>
<dbReference type="InterPro" id="IPR004045">
    <property type="entry name" value="Glutathione_S-Trfase_N"/>
</dbReference>
<accession>A0ABW9YU65</accession>
<dbReference type="PROSITE" id="PS50404">
    <property type="entry name" value="GST_NTER"/>
    <property type="match status" value="1"/>
</dbReference>
<dbReference type="Gene3D" id="1.20.1050.10">
    <property type="match status" value="1"/>
</dbReference>
<evidence type="ECO:0000313" key="3">
    <source>
        <dbReference type="Proteomes" id="UP000818323"/>
    </source>
</evidence>
<dbReference type="Pfam" id="PF13409">
    <property type="entry name" value="GST_N_2"/>
    <property type="match status" value="1"/>
</dbReference>
<dbReference type="SUPFAM" id="SSF47616">
    <property type="entry name" value="GST C-terminal domain-like"/>
    <property type="match status" value="1"/>
</dbReference>
<dbReference type="InterPro" id="IPR036282">
    <property type="entry name" value="Glutathione-S-Trfase_C_sf"/>
</dbReference>
<dbReference type="Proteomes" id="UP000818323">
    <property type="component" value="Unassembled WGS sequence"/>
</dbReference>
<dbReference type="PANTHER" id="PTHR44051:SF8">
    <property type="entry name" value="GLUTATHIONE S-TRANSFERASE GSTA"/>
    <property type="match status" value="1"/>
</dbReference>
<sequence length="207" mass="22242">MSEYELIASKGCGSAVIEMALALTGLPHTVTMIPFLAPGPGRERLLSLNPLGQVPTLILPDGAVMTESAAMVLHIHDVAPQAGLVPSGVERRAAFFNLLVVLVGAVYPTFTFGDEPEHFGLDGAAASTLRSESDARRMRIWRHMETLVAPEPYVLGSALTALDLYLAVMTAWRPGRSWFAEHCPKLFSAAEAATRVPAIAHVIERNS</sequence>
<dbReference type="EMBL" id="JAAAXJ010000002">
    <property type="protein sequence ID" value="NBJ23821.1"/>
    <property type="molecule type" value="Genomic_DNA"/>
</dbReference>
<proteinExistence type="predicted"/>
<dbReference type="SUPFAM" id="SSF52833">
    <property type="entry name" value="Thioredoxin-like"/>
    <property type="match status" value="1"/>
</dbReference>
<dbReference type="CDD" id="cd03057">
    <property type="entry name" value="GST_N_Beta"/>
    <property type="match status" value="1"/>
</dbReference>
<dbReference type="Gene3D" id="3.40.30.10">
    <property type="entry name" value="Glutaredoxin"/>
    <property type="match status" value="1"/>
</dbReference>
<dbReference type="PANTHER" id="PTHR44051">
    <property type="entry name" value="GLUTATHIONE S-TRANSFERASE-RELATED"/>
    <property type="match status" value="1"/>
</dbReference>
<organism evidence="2 3">
    <name type="scientific">Microvirga arsenatis</name>
    <dbReference type="NCBI Taxonomy" id="2692265"/>
    <lineage>
        <taxon>Bacteria</taxon>
        <taxon>Pseudomonadati</taxon>
        <taxon>Pseudomonadota</taxon>
        <taxon>Alphaproteobacteria</taxon>
        <taxon>Hyphomicrobiales</taxon>
        <taxon>Methylobacteriaceae</taxon>
        <taxon>Microvirga</taxon>
    </lineage>
</organism>
<evidence type="ECO:0000259" key="1">
    <source>
        <dbReference type="PROSITE" id="PS50404"/>
    </source>
</evidence>
<name>A0ABW9YU65_9HYPH</name>